<evidence type="ECO:0000313" key="2">
    <source>
        <dbReference type="Proteomes" id="UP000824881"/>
    </source>
</evidence>
<gene>
    <name evidence="1" type="ORF">CCMSSC00406_0010344</name>
</gene>
<accession>A0ACB7IQB6</accession>
<keyword evidence="2" id="KW-1185">Reference proteome</keyword>
<dbReference type="Proteomes" id="UP000824881">
    <property type="component" value="Unassembled WGS sequence"/>
</dbReference>
<protein>
    <submittedName>
        <fullName evidence="1">Uncharacterized protein</fullName>
    </submittedName>
</protein>
<proteinExistence type="predicted"/>
<comment type="caution">
    <text evidence="1">The sequence shown here is derived from an EMBL/GenBank/DDBJ whole genome shotgun (WGS) entry which is preliminary data.</text>
</comment>
<evidence type="ECO:0000313" key="1">
    <source>
        <dbReference type="EMBL" id="KAG9219813.1"/>
    </source>
</evidence>
<dbReference type="EMBL" id="WQMT02000008">
    <property type="protein sequence ID" value="KAG9219813.1"/>
    <property type="molecule type" value="Genomic_DNA"/>
</dbReference>
<reference evidence="1 2" key="1">
    <citation type="journal article" date="2021" name="Appl. Environ. Microbiol.">
        <title>Genetic linkage and physical mapping for an oyster mushroom Pleurotus cornucopiae and QTL analysis for the trait cap color.</title>
        <authorList>
            <person name="Zhang Y."/>
            <person name="Gao W."/>
            <person name="Sonnenberg A."/>
            <person name="Chen Q."/>
            <person name="Zhang J."/>
            <person name="Huang C."/>
        </authorList>
    </citation>
    <scope>NUCLEOTIDE SEQUENCE [LARGE SCALE GENOMIC DNA]</scope>
    <source>
        <strain evidence="1">CCMSSC00406</strain>
    </source>
</reference>
<organism evidence="1 2">
    <name type="scientific">Pleurotus cornucopiae</name>
    <name type="common">Cornucopia mushroom</name>
    <dbReference type="NCBI Taxonomy" id="5321"/>
    <lineage>
        <taxon>Eukaryota</taxon>
        <taxon>Fungi</taxon>
        <taxon>Dikarya</taxon>
        <taxon>Basidiomycota</taxon>
        <taxon>Agaricomycotina</taxon>
        <taxon>Agaricomycetes</taxon>
        <taxon>Agaricomycetidae</taxon>
        <taxon>Agaricales</taxon>
        <taxon>Pleurotineae</taxon>
        <taxon>Pleurotaceae</taxon>
        <taxon>Pleurotus</taxon>
    </lineage>
</organism>
<name>A0ACB7IQB6_PLECO</name>
<sequence length="104" mass="10700">MSKAHVLIASAPGCTGGAIAKALLQAGNFRLSNLVRESINKPAVKELTDAGAEVIVGGISDSSAKLQSYLEGVDVLISTVLRNGGPEALADGGQESWCRMGRSF</sequence>